<dbReference type="CDD" id="cd00090">
    <property type="entry name" value="HTH_ARSR"/>
    <property type="match status" value="1"/>
</dbReference>
<dbReference type="NCBIfam" id="NF033788">
    <property type="entry name" value="HTH_metalloreg"/>
    <property type="match status" value="1"/>
</dbReference>
<dbReference type="SMART" id="SM00418">
    <property type="entry name" value="HTH_ARSR"/>
    <property type="match status" value="1"/>
</dbReference>
<evidence type="ECO:0000259" key="4">
    <source>
        <dbReference type="PROSITE" id="PS50987"/>
    </source>
</evidence>
<dbReference type="Gene3D" id="1.10.10.10">
    <property type="entry name" value="Winged helix-like DNA-binding domain superfamily/Winged helix DNA-binding domain"/>
    <property type="match status" value="1"/>
</dbReference>
<dbReference type="InterPro" id="IPR001845">
    <property type="entry name" value="HTH_ArsR_DNA-bd_dom"/>
</dbReference>
<keyword evidence="2" id="KW-0238">DNA-binding</keyword>
<gene>
    <name evidence="5" type="ORF">NEF87_004575</name>
</gene>
<dbReference type="PANTHER" id="PTHR43132:SF2">
    <property type="entry name" value="ARSENICAL RESISTANCE OPERON REPRESSOR ARSR-RELATED"/>
    <property type="match status" value="1"/>
</dbReference>
<organism evidence="5 6">
    <name type="scientific">Candidatus Lokiarchaeum ossiferum</name>
    <dbReference type="NCBI Taxonomy" id="2951803"/>
    <lineage>
        <taxon>Archaea</taxon>
        <taxon>Promethearchaeati</taxon>
        <taxon>Promethearchaeota</taxon>
        <taxon>Promethearchaeia</taxon>
        <taxon>Promethearchaeales</taxon>
        <taxon>Promethearchaeaceae</taxon>
        <taxon>Candidatus Lokiarchaeum</taxon>
    </lineage>
</organism>
<dbReference type="SUPFAM" id="SSF46785">
    <property type="entry name" value="Winged helix' DNA-binding domain"/>
    <property type="match status" value="1"/>
</dbReference>
<dbReference type="PRINTS" id="PR00778">
    <property type="entry name" value="HTHARSR"/>
</dbReference>
<protein>
    <recommendedName>
        <fullName evidence="4">HTH arsR-type domain-containing protein</fullName>
    </recommendedName>
</protein>
<feature type="domain" description="HTH arsR-type" evidence="4">
    <location>
        <begin position="15"/>
        <end position="105"/>
    </location>
</feature>
<dbReference type="EMBL" id="CP104013">
    <property type="protein sequence ID" value="UYP48290.1"/>
    <property type="molecule type" value="Genomic_DNA"/>
</dbReference>
<dbReference type="InterPro" id="IPR036388">
    <property type="entry name" value="WH-like_DNA-bd_sf"/>
</dbReference>
<dbReference type="InterPro" id="IPR036390">
    <property type="entry name" value="WH_DNA-bd_sf"/>
</dbReference>
<name>A0ABY6HXZ6_9ARCH</name>
<keyword evidence="6" id="KW-1185">Reference proteome</keyword>
<dbReference type="PANTHER" id="PTHR43132">
    <property type="entry name" value="ARSENICAL RESISTANCE OPERON REPRESSOR ARSR-RELATED"/>
    <property type="match status" value="1"/>
</dbReference>
<proteinExistence type="predicted"/>
<dbReference type="InterPro" id="IPR051011">
    <property type="entry name" value="Metal_resp_trans_reg"/>
</dbReference>
<sequence length="105" mass="12225">MTACKNPHKLEMNILPRPQIKVLAEFCKTLSSPIRIELILLLHEGELCVCDLLPHFSYTQAAISKHLKSLVDGKILQYRQEGKKNMYSIRNPEIFQIIDNIRKFF</sequence>
<dbReference type="Pfam" id="PF01022">
    <property type="entry name" value="HTH_5"/>
    <property type="match status" value="1"/>
</dbReference>
<evidence type="ECO:0000256" key="2">
    <source>
        <dbReference type="ARBA" id="ARBA00023125"/>
    </source>
</evidence>
<dbReference type="Proteomes" id="UP001208689">
    <property type="component" value="Chromosome"/>
</dbReference>
<evidence type="ECO:0000313" key="6">
    <source>
        <dbReference type="Proteomes" id="UP001208689"/>
    </source>
</evidence>
<dbReference type="InterPro" id="IPR011991">
    <property type="entry name" value="ArsR-like_HTH"/>
</dbReference>
<evidence type="ECO:0000256" key="1">
    <source>
        <dbReference type="ARBA" id="ARBA00023015"/>
    </source>
</evidence>
<keyword evidence="1" id="KW-0805">Transcription regulation</keyword>
<keyword evidence="3" id="KW-0804">Transcription</keyword>
<evidence type="ECO:0000256" key="3">
    <source>
        <dbReference type="ARBA" id="ARBA00023163"/>
    </source>
</evidence>
<accession>A0ABY6HXZ6</accession>
<dbReference type="PROSITE" id="PS50987">
    <property type="entry name" value="HTH_ARSR_2"/>
    <property type="match status" value="1"/>
</dbReference>
<evidence type="ECO:0000313" key="5">
    <source>
        <dbReference type="EMBL" id="UYP48290.1"/>
    </source>
</evidence>
<reference evidence="5" key="1">
    <citation type="submission" date="2022-09" db="EMBL/GenBank/DDBJ databases">
        <title>Actin cytoskeleton and complex cell architecture in an #Asgard archaeon.</title>
        <authorList>
            <person name="Ponce Toledo R.I."/>
            <person name="Schleper C."/>
            <person name="Rodrigues Oliveira T."/>
            <person name="Wollweber F."/>
            <person name="Xu J."/>
            <person name="Rittmann S."/>
            <person name="Klingl A."/>
            <person name="Pilhofer M."/>
        </authorList>
    </citation>
    <scope>NUCLEOTIDE SEQUENCE</scope>
    <source>
        <strain evidence="5">B-35</strain>
    </source>
</reference>